<dbReference type="EMBL" id="JBHLTG010000005">
    <property type="protein sequence ID" value="MFC0680392.1"/>
    <property type="molecule type" value="Genomic_DNA"/>
</dbReference>
<evidence type="ECO:0008006" key="3">
    <source>
        <dbReference type="Google" id="ProtNLM"/>
    </source>
</evidence>
<dbReference type="RefSeq" id="WP_386672081.1">
    <property type="nucleotide sequence ID" value="NZ_JBHLTG010000005.1"/>
</dbReference>
<accession>A0ABV6RTS6</accession>
<proteinExistence type="predicted"/>
<reference evidence="1 2" key="1">
    <citation type="submission" date="2024-09" db="EMBL/GenBank/DDBJ databases">
        <authorList>
            <person name="Sun Q."/>
            <person name="Mori K."/>
        </authorList>
    </citation>
    <scope>NUCLEOTIDE SEQUENCE [LARGE SCALE GENOMIC DNA]</scope>
    <source>
        <strain evidence="1 2">KCTC 23076</strain>
    </source>
</reference>
<organism evidence="1 2">
    <name type="scientific">Lysobacter korlensis</name>
    <dbReference type="NCBI Taxonomy" id="553636"/>
    <lineage>
        <taxon>Bacteria</taxon>
        <taxon>Pseudomonadati</taxon>
        <taxon>Pseudomonadota</taxon>
        <taxon>Gammaproteobacteria</taxon>
        <taxon>Lysobacterales</taxon>
        <taxon>Lysobacteraceae</taxon>
        <taxon>Lysobacter</taxon>
    </lineage>
</organism>
<evidence type="ECO:0000313" key="2">
    <source>
        <dbReference type="Proteomes" id="UP001589896"/>
    </source>
</evidence>
<comment type="caution">
    <text evidence="1">The sequence shown here is derived from an EMBL/GenBank/DDBJ whole genome shotgun (WGS) entry which is preliminary data.</text>
</comment>
<keyword evidence="2" id="KW-1185">Reference proteome</keyword>
<dbReference type="Proteomes" id="UP001589896">
    <property type="component" value="Unassembled WGS sequence"/>
</dbReference>
<name>A0ABV6RTS6_9GAMM</name>
<gene>
    <name evidence="1" type="ORF">ACFFGH_21375</name>
</gene>
<evidence type="ECO:0000313" key="1">
    <source>
        <dbReference type="EMBL" id="MFC0680392.1"/>
    </source>
</evidence>
<sequence>MRRIVGTWAALFALFVVSFALVVVALNATLFSPGGLVRSYLEALARHDVPGALELAGVSPTERDVLLDARALGRLTDIHQRSDEQLPDGTHRVEFDYRTDAGAGRTEFLLEPAGTRFGVFGAWRFAEPPVAQVEVTVLHDPRFDVNGLEVVGAANEPRTYRVLAPGAYEFGHETTYLEAAEVEVAVSASGELAEARVDVAANERFVAEVQRDLGRYLDACAEQRVLLPTGCPFGKQVANRIESEPRWTMSEYPPVTLRPAEEPGTWLMPPTEAAVRLRVDIRSLFDGTVTRFDEDVPFTVSLLISFQANGRLYIEALE</sequence>
<protein>
    <recommendedName>
        <fullName evidence="3">Polyketide cyclase</fullName>
    </recommendedName>
</protein>